<sequence length="197" mass="21669">MDIFTWGGVAQKPTDKSRVWLEFQYAQRTLCQSIKEAVHLLQPGSALSLAPFDGKRLLMNAAMTKVYAAADPDNIIIYDGRVGAALGLLARYWLEMTGIGSVPNDLAFRWGAGRSEVKRDPSCRGYQFSSLYLPSTKTTHQDEVWGTLVRKSGEILKQMSALRGDITSIGDVEKALFMIGFNIERDVPSSPIPAVVG</sequence>
<name>A0ABR7S3S8_AQUAC</name>
<organism evidence="1 2">
    <name type="scientific">Aquipseudomonas alcaligenes</name>
    <name type="common">Pseudomonas alcaligenes</name>
    <dbReference type="NCBI Taxonomy" id="43263"/>
    <lineage>
        <taxon>Bacteria</taxon>
        <taxon>Pseudomonadati</taxon>
        <taxon>Pseudomonadota</taxon>
        <taxon>Gammaproteobacteria</taxon>
        <taxon>Pseudomonadales</taxon>
        <taxon>Pseudomonadaceae</taxon>
        <taxon>Aquipseudomonas</taxon>
    </lineage>
</organism>
<evidence type="ECO:0000313" key="2">
    <source>
        <dbReference type="Proteomes" id="UP000744555"/>
    </source>
</evidence>
<gene>
    <name evidence="1" type="ORF">A9179_12530</name>
</gene>
<dbReference type="Proteomes" id="UP000744555">
    <property type="component" value="Unassembled WGS sequence"/>
</dbReference>
<reference evidence="1 2" key="1">
    <citation type="submission" date="2016-06" db="EMBL/GenBank/DDBJ databases">
        <authorList>
            <person name="Ramos C."/>
            <person name="Pintado A."/>
            <person name="Crespo-Gomez J.I."/>
        </authorList>
    </citation>
    <scope>NUCLEOTIDE SEQUENCE [LARGE SCALE GENOMIC DNA]</scope>
    <source>
        <strain evidence="1 2">AVO110</strain>
    </source>
</reference>
<dbReference type="EMBL" id="LZEU01000001">
    <property type="protein sequence ID" value="MBC9251103.1"/>
    <property type="molecule type" value="Genomic_DNA"/>
</dbReference>
<proteinExistence type="predicted"/>
<accession>A0ABR7S3S8</accession>
<comment type="caution">
    <text evidence="1">The sequence shown here is derived from an EMBL/GenBank/DDBJ whole genome shotgun (WGS) entry which is preliminary data.</text>
</comment>
<evidence type="ECO:0000313" key="1">
    <source>
        <dbReference type="EMBL" id="MBC9251103.1"/>
    </source>
</evidence>
<protein>
    <submittedName>
        <fullName evidence="1">Uncharacterized protein</fullName>
    </submittedName>
</protein>
<keyword evidence="2" id="KW-1185">Reference proteome</keyword>